<evidence type="ECO:0000313" key="1">
    <source>
        <dbReference type="EMBL" id="KAK9297424.1"/>
    </source>
</evidence>
<sequence>MSRFADARFARLVETRDSTRDKYAQGGKESLLVAIIGEFCTFECETIQRNQVAKMFLNHLTPWALGVRSNSDFMVLDVMLLIFRKILTISFITRLFRLALMLQL</sequence>
<keyword evidence="2" id="KW-1185">Reference proteome</keyword>
<dbReference type="Proteomes" id="UP001432146">
    <property type="component" value="Unassembled WGS sequence"/>
</dbReference>
<proteinExistence type="predicted"/>
<gene>
    <name evidence="1" type="ORF">QLX08_008854</name>
</gene>
<accession>A0AAW0ZJ33</accession>
<comment type="caution">
    <text evidence="1">The sequence shown here is derived from an EMBL/GenBank/DDBJ whole genome shotgun (WGS) entry which is preliminary data.</text>
</comment>
<dbReference type="EMBL" id="JAWNGG020000191">
    <property type="protein sequence ID" value="KAK9297424.1"/>
    <property type="molecule type" value="Genomic_DNA"/>
</dbReference>
<evidence type="ECO:0000313" key="2">
    <source>
        <dbReference type="Proteomes" id="UP001432146"/>
    </source>
</evidence>
<organism evidence="1 2">
    <name type="scientific">Tetragonisca angustula</name>
    <dbReference type="NCBI Taxonomy" id="166442"/>
    <lineage>
        <taxon>Eukaryota</taxon>
        <taxon>Metazoa</taxon>
        <taxon>Ecdysozoa</taxon>
        <taxon>Arthropoda</taxon>
        <taxon>Hexapoda</taxon>
        <taxon>Insecta</taxon>
        <taxon>Pterygota</taxon>
        <taxon>Neoptera</taxon>
        <taxon>Endopterygota</taxon>
        <taxon>Hymenoptera</taxon>
        <taxon>Apocrita</taxon>
        <taxon>Aculeata</taxon>
        <taxon>Apoidea</taxon>
        <taxon>Anthophila</taxon>
        <taxon>Apidae</taxon>
        <taxon>Tetragonisca</taxon>
    </lineage>
</organism>
<reference evidence="1 2" key="1">
    <citation type="submission" date="2024-05" db="EMBL/GenBank/DDBJ databases">
        <title>The nuclear and mitochondrial genome assemblies of Tetragonisca angustula (Apidae: Meliponini), a tiny yet remarkable pollinator in the Neotropics.</title>
        <authorList>
            <person name="Ferrari R."/>
            <person name="Ricardo P.C."/>
            <person name="Dias F.C."/>
            <person name="Araujo N.S."/>
            <person name="Soares D.O."/>
            <person name="Zhou Q.-S."/>
            <person name="Zhu C.-D."/>
            <person name="Coutinho L."/>
            <person name="Airas M.C."/>
            <person name="Batista T.M."/>
        </authorList>
    </citation>
    <scope>NUCLEOTIDE SEQUENCE [LARGE SCALE GENOMIC DNA]</scope>
    <source>
        <strain evidence="1">ASF017062</strain>
        <tissue evidence="1">Abdomen</tissue>
    </source>
</reference>
<name>A0AAW0ZJ33_9HYME</name>
<dbReference type="AlphaFoldDB" id="A0AAW0ZJ33"/>
<protein>
    <submittedName>
        <fullName evidence="1">Uncharacterized protein</fullName>
    </submittedName>
</protein>